<proteinExistence type="predicted"/>
<feature type="transmembrane region" description="Helical" evidence="2">
    <location>
        <begin position="391"/>
        <end position="410"/>
    </location>
</feature>
<dbReference type="Pfam" id="PF01966">
    <property type="entry name" value="HD"/>
    <property type="match status" value="1"/>
</dbReference>
<dbReference type="OrthoDB" id="9806952at2"/>
<dbReference type="Pfam" id="PF07698">
    <property type="entry name" value="7TM-7TMR_HD"/>
    <property type="match status" value="1"/>
</dbReference>
<organism evidence="4 5">
    <name type="scientific">Mariniblastus fucicola</name>
    <dbReference type="NCBI Taxonomy" id="980251"/>
    <lineage>
        <taxon>Bacteria</taxon>
        <taxon>Pseudomonadati</taxon>
        <taxon>Planctomycetota</taxon>
        <taxon>Planctomycetia</taxon>
        <taxon>Pirellulales</taxon>
        <taxon>Pirellulaceae</taxon>
        <taxon>Mariniblastus</taxon>
    </lineage>
</organism>
<evidence type="ECO:0000259" key="3">
    <source>
        <dbReference type="SMART" id="SM00471"/>
    </source>
</evidence>
<feature type="transmembrane region" description="Helical" evidence="2">
    <location>
        <begin position="547"/>
        <end position="568"/>
    </location>
</feature>
<feature type="transmembrane region" description="Helical" evidence="2">
    <location>
        <begin position="36"/>
        <end position="57"/>
    </location>
</feature>
<dbReference type="Proteomes" id="UP000322214">
    <property type="component" value="Chromosome"/>
</dbReference>
<protein>
    <recommendedName>
        <fullName evidence="3">HD/PDEase domain-containing protein</fullName>
    </recommendedName>
</protein>
<feature type="transmembrane region" description="Helical" evidence="2">
    <location>
        <begin position="422"/>
        <end position="440"/>
    </location>
</feature>
<dbReference type="CDD" id="cd00077">
    <property type="entry name" value="HDc"/>
    <property type="match status" value="1"/>
</dbReference>
<dbReference type="InterPro" id="IPR006674">
    <property type="entry name" value="HD_domain"/>
</dbReference>
<keyword evidence="2" id="KW-0472">Membrane</keyword>
<accession>A0A5B9P7T4</accession>
<dbReference type="KEGG" id="mff:MFFC18_11100"/>
<feature type="region of interest" description="Disordered" evidence="1">
    <location>
        <begin position="167"/>
        <end position="194"/>
    </location>
</feature>
<feature type="compositionally biased region" description="Acidic residues" evidence="1">
    <location>
        <begin position="172"/>
        <end position="190"/>
    </location>
</feature>
<dbReference type="NCBIfam" id="TIGR00277">
    <property type="entry name" value="HDIG"/>
    <property type="match status" value="1"/>
</dbReference>
<evidence type="ECO:0000313" key="5">
    <source>
        <dbReference type="Proteomes" id="UP000322214"/>
    </source>
</evidence>
<keyword evidence="5" id="KW-1185">Reference proteome</keyword>
<dbReference type="PANTHER" id="PTHR36442:SF1">
    <property type="entry name" value="CYCLIC-DI-AMP PHOSPHODIESTERASE PGPH"/>
    <property type="match status" value="1"/>
</dbReference>
<dbReference type="STRING" id="980251.GCA_001642875_01830"/>
<feature type="transmembrane region" description="Helical" evidence="2">
    <location>
        <begin position="513"/>
        <end position="535"/>
    </location>
</feature>
<reference evidence="4 5" key="1">
    <citation type="submission" date="2019-08" db="EMBL/GenBank/DDBJ databases">
        <title>Deep-cultivation of Planctomycetes and their phenomic and genomic characterization uncovers novel biology.</title>
        <authorList>
            <person name="Wiegand S."/>
            <person name="Jogler M."/>
            <person name="Boedeker C."/>
            <person name="Pinto D."/>
            <person name="Vollmers J."/>
            <person name="Rivas-Marin E."/>
            <person name="Kohn T."/>
            <person name="Peeters S.H."/>
            <person name="Heuer A."/>
            <person name="Rast P."/>
            <person name="Oberbeckmann S."/>
            <person name="Bunk B."/>
            <person name="Jeske O."/>
            <person name="Meyerdierks A."/>
            <person name="Storesund J.E."/>
            <person name="Kallscheuer N."/>
            <person name="Luecker S."/>
            <person name="Lage O.M."/>
            <person name="Pohl T."/>
            <person name="Merkel B.J."/>
            <person name="Hornburger P."/>
            <person name="Mueller R.-W."/>
            <person name="Bruemmer F."/>
            <person name="Labrenz M."/>
            <person name="Spormann A.M."/>
            <person name="Op den Camp H."/>
            <person name="Overmann J."/>
            <person name="Amann R."/>
            <person name="Jetten M.S.M."/>
            <person name="Mascher T."/>
            <person name="Medema M.H."/>
            <person name="Devos D.P."/>
            <person name="Kaster A.-K."/>
            <person name="Ovreas L."/>
            <person name="Rohde M."/>
            <person name="Galperin M.Y."/>
            <person name="Jogler C."/>
        </authorList>
    </citation>
    <scope>NUCLEOTIDE SEQUENCE [LARGE SCALE GENOMIC DNA]</scope>
    <source>
        <strain evidence="4 5">FC18</strain>
    </source>
</reference>
<dbReference type="PANTHER" id="PTHR36442">
    <property type="entry name" value="CYCLIC-DI-AMP PHOSPHODIESTERASE PGPH"/>
    <property type="match status" value="1"/>
</dbReference>
<dbReference type="Pfam" id="PF07697">
    <property type="entry name" value="7TMR-HDED"/>
    <property type="match status" value="1"/>
</dbReference>
<dbReference type="InterPro" id="IPR011621">
    <property type="entry name" value="Metal-dep_PHydrolase_7TM_intra"/>
</dbReference>
<feature type="domain" description="HD/PDEase" evidence="3">
    <location>
        <begin position="597"/>
        <end position="760"/>
    </location>
</feature>
<feature type="transmembrane region" description="Helical" evidence="2">
    <location>
        <begin position="452"/>
        <end position="480"/>
    </location>
</feature>
<dbReference type="SMART" id="SM00471">
    <property type="entry name" value="HDc"/>
    <property type="match status" value="1"/>
</dbReference>
<sequence length="818" mass="91433">MSNSSLKRKRWTLSPPKAPFETAAEFFKRGDVWTRVALCAVATSLLWVVMAGWAPAFSYRVREAPLRDLHARTTFEYDDLQATDQEKQRTQRNLLCFYFNDQQALEQLRQALIDDVFSVKEKNFDEVEDSATLHRFFLNPNGTVAEAPPLPPPKEVVEEVVDAASPAKVAQDVDDTAQPDAEAETPEEEQVEKSPLQLNFDRFRNALENDAELVALREAIERAFIEIDKNGLLQSLTHEIGQGSMREIDVYVGDTSGARRVAVSSVRIAEVSGKLQSALVSELKLKADTISDPEFVANTVFRWLKPQLPVTLTWDQEATQKRIDETLRAIEPVKKTYQPGEPLEQFNAEDLERRGIKAGVPINEADLKLLRAEHRAQAKSENWTVRTIHSLSFIGLFAAVFSMLSQYLYYRDRHLIDNLQSFALLLGLMTVTLVTAWWLSLYPTWRAEVVPVVLFAMTIAIAYHVELALFVSGLVCFAFCAAHGFGLDEFVVLMAASSTSAFYCRNIRSRTRLVNVGLTAAAIVFPTVLGVRFMLGQPLQQALLTDAILFSAGTFAAGLLMTNLLPFLEGWFEIQTDARLLELSDANHPLLKELVQRAPGTYNHSINVASIGEAAADAIGANGLLCRVAAYFHDIGKLRKPEYFIENQAGGVNKHDDLTPSMSTLVIVAHVKDGVEIGRNHKLPPRIIDLIEQHHGTTIVEYFFRRAIKNSEQENDGVATGVDEADFRYPGPRPQTREAAVMMLADAVESASRTLREPTPARIENLVNEISKKKLDDNQFDECNITIEELKTICDSLVKSLNAMYHARVQYPEQAAKA</sequence>
<dbReference type="InterPro" id="IPR052722">
    <property type="entry name" value="PgpH_phosphodiesterase"/>
</dbReference>
<dbReference type="EMBL" id="CP042912">
    <property type="protein sequence ID" value="QEG21255.1"/>
    <property type="molecule type" value="Genomic_DNA"/>
</dbReference>
<dbReference type="InterPro" id="IPR006675">
    <property type="entry name" value="HDIG_dom"/>
</dbReference>
<keyword evidence="2" id="KW-0812">Transmembrane</keyword>
<dbReference type="RefSeq" id="WP_075081738.1">
    <property type="nucleotide sequence ID" value="NZ_CP042912.1"/>
</dbReference>
<gene>
    <name evidence="4" type="ORF">MFFC18_11100</name>
</gene>
<dbReference type="InterPro" id="IPR003607">
    <property type="entry name" value="HD/PDEase_dom"/>
</dbReference>
<dbReference type="AlphaFoldDB" id="A0A5B9P7T4"/>
<evidence type="ECO:0000313" key="4">
    <source>
        <dbReference type="EMBL" id="QEG21255.1"/>
    </source>
</evidence>
<keyword evidence="2" id="KW-1133">Transmembrane helix</keyword>
<dbReference type="SUPFAM" id="SSF109604">
    <property type="entry name" value="HD-domain/PDEase-like"/>
    <property type="match status" value="1"/>
</dbReference>
<dbReference type="Gene3D" id="1.10.3210.10">
    <property type="entry name" value="Hypothetical protein af1432"/>
    <property type="match status" value="1"/>
</dbReference>
<dbReference type="InterPro" id="IPR011624">
    <property type="entry name" value="Metal-dep_PHydrolase_7TM_extra"/>
</dbReference>
<evidence type="ECO:0000256" key="1">
    <source>
        <dbReference type="SAM" id="MobiDB-lite"/>
    </source>
</evidence>
<evidence type="ECO:0000256" key="2">
    <source>
        <dbReference type="SAM" id="Phobius"/>
    </source>
</evidence>
<name>A0A5B9P7T4_9BACT</name>